<keyword evidence="1" id="KW-0732">Signal</keyword>
<dbReference type="Gene3D" id="1.25.40.10">
    <property type="entry name" value="Tetratricopeptide repeat domain"/>
    <property type="match status" value="1"/>
</dbReference>
<evidence type="ECO:0000256" key="1">
    <source>
        <dbReference type="SAM" id="SignalP"/>
    </source>
</evidence>
<accession>A0A484HB69</accession>
<dbReference type="EMBL" id="CAACVI010000001">
    <property type="protein sequence ID" value="VEN72551.1"/>
    <property type="molecule type" value="Genomic_DNA"/>
</dbReference>
<evidence type="ECO:0000313" key="2">
    <source>
        <dbReference type="EMBL" id="VEN72551.1"/>
    </source>
</evidence>
<dbReference type="AlphaFoldDB" id="A0A484HB69"/>
<feature type="signal peptide" evidence="1">
    <location>
        <begin position="1"/>
        <end position="23"/>
    </location>
</feature>
<organism evidence="2">
    <name type="scientific">uncultured Desulfobacteraceae bacterium</name>
    <dbReference type="NCBI Taxonomy" id="218296"/>
    <lineage>
        <taxon>Bacteria</taxon>
        <taxon>Pseudomonadati</taxon>
        <taxon>Thermodesulfobacteriota</taxon>
        <taxon>Desulfobacteria</taxon>
        <taxon>Desulfobacterales</taxon>
        <taxon>Desulfobacteraceae</taxon>
        <taxon>environmental samples</taxon>
    </lineage>
</organism>
<feature type="chain" id="PRO_5019855621" evidence="1">
    <location>
        <begin position="24"/>
        <end position="314"/>
    </location>
</feature>
<dbReference type="InterPro" id="IPR011990">
    <property type="entry name" value="TPR-like_helical_dom_sf"/>
</dbReference>
<protein>
    <submittedName>
        <fullName evidence="2">Uncharacterized protein</fullName>
    </submittedName>
</protein>
<sequence length="314" mass="34826">MRRAAAILFSAAVMALAFSISHAREGLWIDADAQFEFAQTCFENSDYPQAAAEYKRFAHFFPKDPRVKEAGYLIALSRLLSDRPDEAIRGFDGIIDDYHAGGADVDGPDEWTIRSHLDKSRSLEAVGRYGAAALTLSNLAKIARSPDIQDEARYREGWLRIESRSWKKARESFGRIRPENRGRLRLESLSQTLEQGPGPARSPLTAGLLSVVPGLGQLYLGRYHDAAVAFFLNAALAWASWEMFENGLNAAGTLTALAGVGFYSGNIFSAAAGAHKHNRRREEAWIHRLKKNLKIHLLPPKDMRGPGLSITWGF</sequence>
<dbReference type="SUPFAM" id="SSF48452">
    <property type="entry name" value="TPR-like"/>
    <property type="match status" value="1"/>
</dbReference>
<reference evidence="2" key="1">
    <citation type="submission" date="2019-01" db="EMBL/GenBank/DDBJ databases">
        <authorList>
            <consortium name="Genoscope - CEA"/>
            <person name="William W."/>
        </authorList>
    </citation>
    <scope>NUCLEOTIDE SEQUENCE</scope>
    <source>
        <strain evidence="2">CR-1</strain>
    </source>
</reference>
<gene>
    <name evidence="2" type="ORF">EPICR_10050</name>
</gene>
<proteinExistence type="predicted"/>
<name>A0A484HB69_9BACT</name>